<dbReference type="AlphaFoldDB" id="A0A0R3MB47"/>
<evidence type="ECO:0000313" key="2">
    <source>
        <dbReference type="EMBL" id="KRR15037.1"/>
    </source>
</evidence>
<sequence length="124" mass="13420">MEHFGSVAWPQHTVHIPLVAMTADKGAAVTGSASGEISDTFAFTIWLHKEAVIRALSAELDQCDYANALTQQQREVRLSEIGRDRLRAEREEAALVWHAQAQAMPSSTGPTSDTPASSTSLSSR</sequence>
<dbReference type="Proteomes" id="UP000052023">
    <property type="component" value="Unassembled WGS sequence"/>
</dbReference>
<reference evidence="2 3" key="1">
    <citation type="submission" date="2014-03" db="EMBL/GenBank/DDBJ databases">
        <title>Bradyrhizobium valentinum sp. nov., isolated from effective nodules of Lupinus mariae-josephae, a lupine endemic of basic-lime soils in Eastern Spain.</title>
        <authorList>
            <person name="Duran D."/>
            <person name="Rey L."/>
            <person name="Navarro A."/>
            <person name="Busquets A."/>
            <person name="Imperial J."/>
            <person name="Ruiz-Argueso T."/>
        </authorList>
    </citation>
    <scope>NUCLEOTIDE SEQUENCE [LARGE SCALE GENOMIC DNA]</scope>
    <source>
        <strain evidence="2 3">Ro19</strain>
    </source>
</reference>
<name>A0A0R3MB47_9BRAD</name>
<comment type="caution">
    <text evidence="2">The sequence shown here is derived from an EMBL/GenBank/DDBJ whole genome shotgun (WGS) entry which is preliminary data.</text>
</comment>
<keyword evidence="3" id="KW-1185">Reference proteome</keyword>
<gene>
    <name evidence="2" type="ORF">CQ13_37420</name>
</gene>
<feature type="compositionally biased region" description="Low complexity" evidence="1">
    <location>
        <begin position="105"/>
        <end position="124"/>
    </location>
</feature>
<accession>A0A0R3MB47</accession>
<dbReference type="EMBL" id="LLYA01000228">
    <property type="protein sequence ID" value="KRR15037.1"/>
    <property type="molecule type" value="Genomic_DNA"/>
</dbReference>
<proteinExistence type="predicted"/>
<feature type="region of interest" description="Disordered" evidence="1">
    <location>
        <begin position="100"/>
        <end position="124"/>
    </location>
</feature>
<evidence type="ECO:0000256" key="1">
    <source>
        <dbReference type="SAM" id="MobiDB-lite"/>
    </source>
</evidence>
<protein>
    <submittedName>
        <fullName evidence="2">Uncharacterized protein</fullName>
    </submittedName>
</protein>
<evidence type="ECO:0000313" key="3">
    <source>
        <dbReference type="Proteomes" id="UP000052023"/>
    </source>
</evidence>
<organism evidence="2 3">
    <name type="scientific">Bradyrhizobium retamae</name>
    <dbReference type="NCBI Taxonomy" id="1300035"/>
    <lineage>
        <taxon>Bacteria</taxon>
        <taxon>Pseudomonadati</taxon>
        <taxon>Pseudomonadota</taxon>
        <taxon>Alphaproteobacteria</taxon>
        <taxon>Hyphomicrobiales</taxon>
        <taxon>Nitrobacteraceae</taxon>
        <taxon>Bradyrhizobium</taxon>
    </lineage>
</organism>